<reference evidence="9 10" key="1">
    <citation type="submission" date="2017-06" db="EMBL/GenBank/DDBJ databases">
        <authorList>
            <person name="Kim H.J."/>
            <person name="Triplett B.A."/>
        </authorList>
    </citation>
    <scope>NUCLEOTIDE SEQUENCE [LARGE SCALE GENOMIC DNA]</scope>
    <source>
        <strain evidence="9">FRACA_ARgP5</strain>
    </source>
</reference>
<feature type="domain" description="Cation efflux protein cytoplasmic" evidence="8">
    <location>
        <begin position="241"/>
        <end position="305"/>
    </location>
</feature>
<keyword evidence="2" id="KW-0813">Transport</keyword>
<keyword evidence="10" id="KW-1185">Reference proteome</keyword>
<dbReference type="SUPFAM" id="SSF160240">
    <property type="entry name" value="Cation efflux protein cytoplasmic domain-like"/>
    <property type="match status" value="1"/>
</dbReference>
<keyword evidence="4 6" id="KW-1133">Transmembrane helix</keyword>
<dbReference type="InterPro" id="IPR036837">
    <property type="entry name" value="Cation_efflux_CTD_sf"/>
</dbReference>
<feature type="domain" description="Cation efflux protein transmembrane" evidence="7">
    <location>
        <begin position="26"/>
        <end position="234"/>
    </location>
</feature>
<evidence type="ECO:0000256" key="2">
    <source>
        <dbReference type="ARBA" id="ARBA00022448"/>
    </source>
</evidence>
<evidence type="ECO:0000256" key="3">
    <source>
        <dbReference type="ARBA" id="ARBA00022692"/>
    </source>
</evidence>
<feature type="transmembrane region" description="Helical" evidence="6">
    <location>
        <begin position="25"/>
        <end position="46"/>
    </location>
</feature>
<evidence type="ECO:0000313" key="10">
    <source>
        <dbReference type="Proteomes" id="UP000234331"/>
    </source>
</evidence>
<feature type="transmembrane region" description="Helical" evidence="6">
    <location>
        <begin position="125"/>
        <end position="147"/>
    </location>
</feature>
<dbReference type="PANTHER" id="PTHR13414">
    <property type="entry name" value="HUEL-CATION TRANSPORTER"/>
    <property type="match status" value="1"/>
</dbReference>
<organism evidence="9 10">
    <name type="scientific">Frankia canadensis</name>
    <dbReference type="NCBI Taxonomy" id="1836972"/>
    <lineage>
        <taxon>Bacteria</taxon>
        <taxon>Bacillati</taxon>
        <taxon>Actinomycetota</taxon>
        <taxon>Actinomycetes</taxon>
        <taxon>Frankiales</taxon>
        <taxon>Frankiaceae</taxon>
        <taxon>Frankia</taxon>
    </lineage>
</organism>
<gene>
    <name evidence="9" type="ORF">FRACA_3050003</name>
</gene>
<dbReference type="InterPro" id="IPR027469">
    <property type="entry name" value="Cation_efflux_TMD_sf"/>
</dbReference>
<feature type="transmembrane region" description="Helical" evidence="6">
    <location>
        <begin position="93"/>
        <end position="113"/>
    </location>
</feature>
<evidence type="ECO:0000256" key="4">
    <source>
        <dbReference type="ARBA" id="ARBA00022989"/>
    </source>
</evidence>
<dbReference type="Gene3D" id="3.30.70.1350">
    <property type="entry name" value="Cation efflux protein, cytoplasmic domain"/>
    <property type="match status" value="1"/>
</dbReference>
<feature type="transmembrane region" description="Helical" evidence="6">
    <location>
        <begin position="205"/>
        <end position="226"/>
    </location>
</feature>
<dbReference type="SUPFAM" id="SSF161111">
    <property type="entry name" value="Cation efflux protein transmembrane domain-like"/>
    <property type="match status" value="1"/>
</dbReference>
<comment type="subcellular location">
    <subcellularLocation>
        <location evidence="1">Membrane</location>
        <topology evidence="1">Multi-pass membrane protein</topology>
    </subcellularLocation>
</comment>
<dbReference type="InterPro" id="IPR040177">
    <property type="entry name" value="SLC30A9"/>
</dbReference>
<dbReference type="AlphaFoldDB" id="A0A2I2KU54"/>
<protein>
    <submittedName>
        <fullName evidence="9">Cation diffusion facilitator family transporter</fullName>
    </submittedName>
</protein>
<dbReference type="InterPro" id="IPR027470">
    <property type="entry name" value="Cation_efflux_CTD"/>
</dbReference>
<name>A0A2I2KU54_9ACTN</name>
<evidence type="ECO:0000256" key="6">
    <source>
        <dbReference type="SAM" id="Phobius"/>
    </source>
</evidence>
<dbReference type="GO" id="GO:0006829">
    <property type="term" value="P:zinc ion transport"/>
    <property type="evidence" value="ECO:0007669"/>
    <property type="project" value="InterPro"/>
</dbReference>
<dbReference type="Pfam" id="PF16916">
    <property type="entry name" value="ZT_dimer"/>
    <property type="match status" value="1"/>
</dbReference>
<dbReference type="NCBIfam" id="TIGR01297">
    <property type="entry name" value="CDF"/>
    <property type="match status" value="1"/>
</dbReference>
<evidence type="ECO:0000259" key="8">
    <source>
        <dbReference type="Pfam" id="PF16916"/>
    </source>
</evidence>
<feature type="transmembrane region" description="Helical" evidence="6">
    <location>
        <begin position="174"/>
        <end position="199"/>
    </location>
</feature>
<accession>A0A2I2KU54</accession>
<proteinExistence type="predicted"/>
<dbReference type="Pfam" id="PF01545">
    <property type="entry name" value="Cation_efflux"/>
    <property type="match status" value="1"/>
</dbReference>
<dbReference type="Proteomes" id="UP000234331">
    <property type="component" value="Unassembled WGS sequence"/>
</dbReference>
<dbReference type="InterPro" id="IPR058533">
    <property type="entry name" value="Cation_efflux_TM"/>
</dbReference>
<evidence type="ECO:0000256" key="1">
    <source>
        <dbReference type="ARBA" id="ARBA00004141"/>
    </source>
</evidence>
<keyword evidence="3 6" id="KW-0812">Transmembrane</keyword>
<dbReference type="EMBL" id="FZMO01000230">
    <property type="protein sequence ID" value="SNQ49192.1"/>
    <property type="molecule type" value="Genomic_DNA"/>
</dbReference>
<dbReference type="Gene3D" id="1.20.1510.10">
    <property type="entry name" value="Cation efflux protein transmembrane domain"/>
    <property type="match status" value="1"/>
</dbReference>
<evidence type="ECO:0000256" key="5">
    <source>
        <dbReference type="ARBA" id="ARBA00023136"/>
    </source>
</evidence>
<evidence type="ECO:0000259" key="7">
    <source>
        <dbReference type="Pfam" id="PF01545"/>
    </source>
</evidence>
<keyword evidence="5 6" id="KW-0472">Membrane</keyword>
<dbReference type="InterPro" id="IPR002524">
    <property type="entry name" value="Cation_efflux"/>
</dbReference>
<sequence>MWAWSPFPTTVTMEHGLSTQGGTKAVLAALAANLGIAVTKFVAFLFTQSSSMLAESIHSVADSGNQGLLLLGQRRSAQPADEDHPFGYGRARYIAAFLVGIVLFSVGGLFSAYEGVEKIRHPHELESGLVAIVILLIAVALESYSFATAMRESAKVKGDRSWWRFIREARAPELPIVLLEDLAAELGLLFALGGVGLTMLLDDPVWDGVGTLAIGILLLVVAVLVATEAYGMLVGEAATPATVATIRATLAAAPGVSAVIHLRTLHLGPDELLVAAKIGLPPTVTMRDVAATIDTAEAALRAAVHTPMRIFLEPDVPRDPAAATAPATA</sequence>
<dbReference type="GO" id="GO:0016020">
    <property type="term" value="C:membrane"/>
    <property type="evidence" value="ECO:0007669"/>
    <property type="project" value="UniProtKB-SubCell"/>
</dbReference>
<dbReference type="PANTHER" id="PTHR13414:SF9">
    <property type="entry name" value="PROTON-COUPLED ZINC ANTIPORTER SLC30A9, MITOCHONDRIAL"/>
    <property type="match status" value="1"/>
</dbReference>
<evidence type="ECO:0000313" key="9">
    <source>
        <dbReference type="EMBL" id="SNQ49192.1"/>
    </source>
</evidence>
<dbReference type="GO" id="GO:0008324">
    <property type="term" value="F:monoatomic cation transmembrane transporter activity"/>
    <property type="evidence" value="ECO:0007669"/>
    <property type="project" value="InterPro"/>
</dbReference>